<evidence type="ECO:0000313" key="2">
    <source>
        <dbReference type="Proteomes" id="UP000641741"/>
    </source>
</evidence>
<proteinExistence type="predicted"/>
<accession>A0ABR7GK13</accession>
<protein>
    <submittedName>
        <fullName evidence="1">Uncharacterized protein</fullName>
    </submittedName>
</protein>
<dbReference type="EMBL" id="JACOPK010000001">
    <property type="protein sequence ID" value="MBC5694635.1"/>
    <property type="molecule type" value="Genomic_DNA"/>
</dbReference>
<reference evidence="1 2" key="1">
    <citation type="submission" date="2020-08" db="EMBL/GenBank/DDBJ databases">
        <title>Genome public.</title>
        <authorList>
            <person name="Liu C."/>
            <person name="Sun Q."/>
        </authorList>
    </citation>
    <scope>NUCLEOTIDE SEQUENCE [LARGE SCALE GENOMIC DNA]</scope>
    <source>
        <strain evidence="1 2">M2</strain>
    </source>
</reference>
<comment type="caution">
    <text evidence="1">The sequence shown here is derived from an EMBL/GenBank/DDBJ whole genome shotgun (WGS) entry which is preliminary data.</text>
</comment>
<dbReference type="Proteomes" id="UP000641741">
    <property type="component" value="Unassembled WGS sequence"/>
</dbReference>
<keyword evidence="2" id="KW-1185">Reference proteome</keyword>
<dbReference type="RefSeq" id="WP_186968922.1">
    <property type="nucleotide sequence ID" value="NZ_JACOPK010000001.1"/>
</dbReference>
<evidence type="ECO:0000313" key="1">
    <source>
        <dbReference type="EMBL" id="MBC5694635.1"/>
    </source>
</evidence>
<name>A0ABR7GK13_9FIRM</name>
<organism evidence="1 2">
    <name type="scientific">Agathobaculum hominis</name>
    <dbReference type="NCBI Taxonomy" id="2763014"/>
    <lineage>
        <taxon>Bacteria</taxon>
        <taxon>Bacillati</taxon>
        <taxon>Bacillota</taxon>
        <taxon>Clostridia</taxon>
        <taxon>Eubacteriales</taxon>
        <taxon>Butyricicoccaceae</taxon>
        <taxon>Agathobaculum</taxon>
    </lineage>
</organism>
<sequence>MIREAILHFDPLQTQVKTECIDQNGLRSVKFIENEDLMRAIRQHTYAPPLHSGLLPPNCVALTAHKEQWTVTLASDCGCYDVFYHNTAYENFPVPRLLLSCTINSGRLQNFRLAVADQGELTPETALFKCPFPNVSGFSLCVGSNVFTGYDTPRKLRTLLHRVMAVPFGDDYYRPEQTRLNLGARELFEHLKDKTPAYYYENVLISSGKTLSDFLGGAA</sequence>
<gene>
    <name evidence="1" type="ORF">H8S02_01525</name>
</gene>